<accession>A0A6J4IGV7</accession>
<proteinExistence type="predicted"/>
<name>A0A6J4IGV7_9PROT</name>
<sequence>MDRVARLNQQFRPAVPALRPEGRCVAHRHGRAFARHR</sequence>
<gene>
    <name evidence="1" type="ORF">AVDCRST_MAG27-2002</name>
</gene>
<evidence type="ECO:0000313" key="1">
    <source>
        <dbReference type="EMBL" id="CAA9250024.1"/>
    </source>
</evidence>
<organism evidence="1">
    <name type="scientific">uncultured Craurococcus sp</name>
    <dbReference type="NCBI Taxonomy" id="1135998"/>
    <lineage>
        <taxon>Bacteria</taxon>
        <taxon>Pseudomonadati</taxon>
        <taxon>Pseudomonadota</taxon>
        <taxon>Alphaproteobacteria</taxon>
        <taxon>Acetobacterales</taxon>
        <taxon>Acetobacteraceae</taxon>
        <taxon>Craurococcus</taxon>
        <taxon>environmental samples</taxon>
    </lineage>
</organism>
<protein>
    <submittedName>
        <fullName evidence="1">Uncharacterized protein</fullName>
    </submittedName>
</protein>
<reference evidence="1" key="1">
    <citation type="submission" date="2020-02" db="EMBL/GenBank/DDBJ databases">
        <authorList>
            <person name="Meier V. D."/>
        </authorList>
    </citation>
    <scope>NUCLEOTIDE SEQUENCE</scope>
    <source>
        <strain evidence="1">AVDCRST_MAG27</strain>
    </source>
</reference>
<dbReference type="EMBL" id="CADCTD010000081">
    <property type="protein sequence ID" value="CAA9250024.1"/>
    <property type="molecule type" value="Genomic_DNA"/>
</dbReference>
<dbReference type="AlphaFoldDB" id="A0A6J4IGV7"/>